<evidence type="ECO:0000259" key="2">
    <source>
        <dbReference type="SMART" id="SM01292"/>
    </source>
</evidence>
<keyword evidence="5" id="KW-1185">Reference proteome</keyword>
<protein>
    <submittedName>
        <fullName evidence="4">Protein required for hyphal anastomosis</fullName>
    </submittedName>
</protein>
<feature type="compositionally biased region" description="Basic and acidic residues" evidence="1">
    <location>
        <begin position="618"/>
        <end position="632"/>
    </location>
</feature>
<dbReference type="STRING" id="1231657.A0A1Y2A652"/>
<feature type="region of interest" description="Disordered" evidence="1">
    <location>
        <begin position="500"/>
        <end position="523"/>
    </location>
</feature>
<dbReference type="GO" id="GO:0007010">
    <property type="term" value="P:cytoskeleton organization"/>
    <property type="evidence" value="ECO:0007669"/>
    <property type="project" value="TreeGrafter"/>
</dbReference>
<feature type="region of interest" description="Disordered" evidence="1">
    <location>
        <begin position="801"/>
        <end position="861"/>
    </location>
</feature>
<dbReference type="EMBL" id="MCFA01000009">
    <property type="protein sequence ID" value="ORY17988.1"/>
    <property type="molecule type" value="Genomic_DNA"/>
</dbReference>
<feature type="compositionally biased region" description="Basic and acidic residues" evidence="1">
    <location>
        <begin position="801"/>
        <end position="811"/>
    </location>
</feature>
<feature type="compositionally biased region" description="Pro residues" evidence="1">
    <location>
        <begin position="90"/>
        <end position="99"/>
    </location>
</feature>
<dbReference type="Pfam" id="PF11882">
    <property type="entry name" value="DUF3402"/>
    <property type="match status" value="1"/>
</dbReference>
<name>A0A1Y2A652_9PLEO</name>
<feature type="region of interest" description="Disordered" evidence="1">
    <location>
        <begin position="606"/>
        <end position="632"/>
    </location>
</feature>
<accession>A0A1Y2A652</accession>
<dbReference type="InterPro" id="IPR021819">
    <property type="entry name" value="Far11/STRP_C"/>
</dbReference>
<evidence type="ECO:0000313" key="5">
    <source>
        <dbReference type="Proteomes" id="UP000193144"/>
    </source>
</evidence>
<evidence type="ECO:0000256" key="1">
    <source>
        <dbReference type="SAM" id="MobiDB-lite"/>
    </source>
</evidence>
<dbReference type="SMART" id="SM01292">
    <property type="entry name" value="N1221"/>
    <property type="match status" value="1"/>
</dbReference>
<proteinExistence type="predicted"/>
<dbReference type="GO" id="GO:0005829">
    <property type="term" value="C:cytosol"/>
    <property type="evidence" value="ECO:0007669"/>
    <property type="project" value="TreeGrafter"/>
</dbReference>
<feature type="region of interest" description="Disordered" evidence="1">
    <location>
        <begin position="683"/>
        <end position="707"/>
    </location>
</feature>
<evidence type="ECO:0000259" key="3">
    <source>
        <dbReference type="SMART" id="SM01293"/>
    </source>
</evidence>
<feature type="region of interest" description="Disordered" evidence="1">
    <location>
        <begin position="1"/>
        <end position="106"/>
    </location>
</feature>
<dbReference type="OrthoDB" id="18234at2759"/>
<feature type="domain" description="Far11/STRP C-terminal" evidence="3">
    <location>
        <begin position="567"/>
        <end position="1018"/>
    </location>
</feature>
<dbReference type="SMART" id="SM01293">
    <property type="entry name" value="DUF3402"/>
    <property type="match status" value="1"/>
</dbReference>
<dbReference type="PANTHER" id="PTHR13239:SF4">
    <property type="entry name" value="AT25231P"/>
    <property type="match status" value="1"/>
</dbReference>
<feature type="region of interest" description="Disordered" evidence="1">
    <location>
        <begin position="244"/>
        <end position="263"/>
    </location>
</feature>
<dbReference type="PANTHER" id="PTHR13239">
    <property type="entry name" value="PROTEIN REQUIRED FOR HYPHAL ANASTOMOSIS HAM-2"/>
    <property type="match status" value="1"/>
</dbReference>
<feature type="domain" description="Far11/STRP N-terminal" evidence="2">
    <location>
        <begin position="127"/>
        <end position="459"/>
    </location>
</feature>
<feature type="compositionally biased region" description="Pro residues" evidence="1">
    <location>
        <begin position="1"/>
        <end position="13"/>
    </location>
</feature>
<sequence>MEPPILPDEPLVPPVLDGAELIGNSRAETPVAGADAVDELDPPLDTAEQQGLIFDESANTPPGQHGTGMSLPSRPGLQRGNSVPAQAPVHLPPPAPPAPAQEAGQTTDSLSLMQLRRLVNDMPRVEPTPYSFVYEDASSFEDELEEWFSYGVEEQAMVLKAQASFTQEWGAYNGLVFINGSAYEEGGIDWATSGGEAQTEFMKSLLVGVQQTDPSTRLKKLESLLYIILGCWHESAGVLAVEVDDDSGSQENPGEKGSVSASGYERSAVQTELIRKNVKLLLDCAGLQTIVDLMRSACLRTCGTDIKPGAPRDSKEAERREVWCAMTAVYVVLEVARIEEKDSQDFSVRTAILSLNKPGVIMIMVELISKLRWDESINLPLPKICLLLWKSILVCFGGLKEVEKAKDSFRDKSLESADARGQPVITASPLDYHLFRQEISSKYPAYNAPPPLFPLEPENNSILPPLKNHPNKVAGNHVFGSGLGNMNGNTTSIFHQPVHIATPAPSPPPSPAGPGGKGGKKQNYQTNQLFPFLYPPLDESSNNLGGKGPTHLQDLLVGRKWEGSDIPASILEAAEIFSKRMRATRSMKQLWEERVQFMKYERGWSGADENGDVEDLSLEPKEGAPEKKQHPVGSIDERLDLVEEGYRTALPNLQSIVIVLIKAVLSHVTALVTQANGPNGLQSGFQFQDGQNGTTSKSDANGINGQHGTVSTNEELDAMRTQEILDKAVSGILILLLKWFKVSHILKYEYLTQLLVDSSYVPLILKLLQLQEIEKVVNFKCEQEELNFFYFCRSHSRLGVEEEKPPNKVDSDSDSDDAAPPPIRLRRDENQSPEVEAEAEAGPVPSQQPPQLPEVDELGFPTSELPKEPITNFSWRAFFTSINYLRIMQKICKNKAHRNLMLVSYKSSQFLRKSLKVPQPELRLYTLKLFKNQVPYCGRKWRQSNMRVITAVYLHCRPELRDDWLAGSDVDAEVDESVPLEQALRALTHWHNLKRYPEGMGAHSGVLDEEQDFFRRELEKMDWGEEVNESELEQQGWDMQVEGW</sequence>
<reference evidence="4 5" key="1">
    <citation type="submission" date="2016-07" db="EMBL/GenBank/DDBJ databases">
        <title>Pervasive Adenine N6-methylation of Active Genes in Fungi.</title>
        <authorList>
            <consortium name="DOE Joint Genome Institute"/>
            <person name="Mondo S.J."/>
            <person name="Dannebaum R.O."/>
            <person name="Kuo R.C."/>
            <person name="Labutti K."/>
            <person name="Haridas S."/>
            <person name="Kuo A."/>
            <person name="Salamov A."/>
            <person name="Ahrendt S.R."/>
            <person name="Lipzen A."/>
            <person name="Sullivan W."/>
            <person name="Andreopoulos W.B."/>
            <person name="Clum A."/>
            <person name="Lindquist E."/>
            <person name="Daum C."/>
            <person name="Ramamoorthy G.K."/>
            <person name="Gryganskyi A."/>
            <person name="Culley D."/>
            <person name="Magnuson J.K."/>
            <person name="James T.Y."/>
            <person name="O'Malley M.A."/>
            <person name="Stajich J.E."/>
            <person name="Spatafora J.W."/>
            <person name="Visel A."/>
            <person name="Grigoriev I.V."/>
        </authorList>
    </citation>
    <scope>NUCLEOTIDE SEQUENCE [LARGE SCALE GENOMIC DNA]</scope>
    <source>
        <strain evidence="4 5">CBS 115471</strain>
    </source>
</reference>
<organism evidence="4 5">
    <name type="scientific">Clohesyomyces aquaticus</name>
    <dbReference type="NCBI Taxonomy" id="1231657"/>
    <lineage>
        <taxon>Eukaryota</taxon>
        <taxon>Fungi</taxon>
        <taxon>Dikarya</taxon>
        <taxon>Ascomycota</taxon>
        <taxon>Pezizomycotina</taxon>
        <taxon>Dothideomycetes</taxon>
        <taxon>Pleosporomycetidae</taxon>
        <taxon>Pleosporales</taxon>
        <taxon>Lindgomycetaceae</taxon>
        <taxon>Clohesyomyces</taxon>
    </lineage>
</organism>
<dbReference type="AlphaFoldDB" id="A0A1Y2A652"/>
<comment type="caution">
    <text evidence="4">The sequence shown here is derived from an EMBL/GenBank/DDBJ whole genome shotgun (WGS) entry which is preliminary data.</text>
</comment>
<dbReference type="Proteomes" id="UP000193144">
    <property type="component" value="Unassembled WGS sequence"/>
</dbReference>
<gene>
    <name evidence="4" type="ORF">BCR34DRAFT_554625</name>
</gene>
<evidence type="ECO:0000313" key="4">
    <source>
        <dbReference type="EMBL" id="ORY17988.1"/>
    </source>
</evidence>
<dbReference type="InterPro" id="IPR012486">
    <property type="entry name" value="Far11/STRP_N"/>
</dbReference>
<dbReference type="Pfam" id="PF07923">
    <property type="entry name" value="N1221"/>
    <property type="match status" value="1"/>
</dbReference>
<dbReference type="InterPro" id="IPR040185">
    <property type="entry name" value="Far11/STRP"/>
</dbReference>